<dbReference type="GO" id="GO:0015074">
    <property type="term" value="P:DNA integration"/>
    <property type="evidence" value="ECO:0007669"/>
    <property type="project" value="InterPro"/>
</dbReference>
<dbReference type="InterPro" id="IPR012337">
    <property type="entry name" value="RNaseH-like_sf"/>
</dbReference>
<dbReference type="Pfam" id="PF07727">
    <property type="entry name" value="RVT_2"/>
    <property type="match status" value="1"/>
</dbReference>
<keyword evidence="1" id="KW-0645">Protease</keyword>
<feature type="domain" description="Integrase catalytic" evidence="5">
    <location>
        <begin position="208"/>
        <end position="304"/>
    </location>
</feature>
<dbReference type="AlphaFoldDB" id="A0A2K3KYW3"/>
<keyword evidence="3" id="KW-0064">Aspartyl protease</keyword>
<name>A0A2K3KYW3_TRIPR</name>
<evidence type="ECO:0000256" key="1">
    <source>
        <dbReference type="ARBA" id="ARBA00022670"/>
    </source>
</evidence>
<dbReference type="InterPro" id="IPR057670">
    <property type="entry name" value="SH3_retrovirus"/>
</dbReference>
<dbReference type="InterPro" id="IPR054722">
    <property type="entry name" value="PolX-like_BBD"/>
</dbReference>
<dbReference type="PROSITE" id="PS50994">
    <property type="entry name" value="INTEGRASE"/>
    <property type="match status" value="1"/>
</dbReference>
<organism evidence="6 7">
    <name type="scientific">Trifolium pratense</name>
    <name type="common">Red clover</name>
    <dbReference type="NCBI Taxonomy" id="57577"/>
    <lineage>
        <taxon>Eukaryota</taxon>
        <taxon>Viridiplantae</taxon>
        <taxon>Streptophyta</taxon>
        <taxon>Embryophyta</taxon>
        <taxon>Tracheophyta</taxon>
        <taxon>Spermatophyta</taxon>
        <taxon>Magnoliopsida</taxon>
        <taxon>eudicotyledons</taxon>
        <taxon>Gunneridae</taxon>
        <taxon>Pentapetalae</taxon>
        <taxon>rosids</taxon>
        <taxon>fabids</taxon>
        <taxon>Fabales</taxon>
        <taxon>Fabaceae</taxon>
        <taxon>Papilionoideae</taxon>
        <taxon>50 kb inversion clade</taxon>
        <taxon>NPAAA clade</taxon>
        <taxon>Hologalegina</taxon>
        <taxon>IRL clade</taxon>
        <taxon>Trifolieae</taxon>
        <taxon>Trifolium</taxon>
    </lineage>
</organism>
<dbReference type="SUPFAM" id="SSF56672">
    <property type="entry name" value="DNA/RNA polymerases"/>
    <property type="match status" value="1"/>
</dbReference>
<dbReference type="SUPFAM" id="SSF53098">
    <property type="entry name" value="Ribonuclease H-like"/>
    <property type="match status" value="1"/>
</dbReference>
<dbReference type="InterPro" id="IPR039537">
    <property type="entry name" value="Retrotran_Ty1/copia-like"/>
</dbReference>
<protein>
    <submittedName>
        <fullName evidence="6">Retrotransposon-related protein</fullName>
    </submittedName>
</protein>
<feature type="non-terminal residue" evidence="6">
    <location>
        <position position="675"/>
    </location>
</feature>
<dbReference type="Proteomes" id="UP000236291">
    <property type="component" value="Unassembled WGS sequence"/>
</dbReference>
<sequence length="675" mass="75982">MESGLLKRPYNMHFKPKSGHRIAQYRFDNGNNQPVNPEFVNVVSETVLAMKDNSWVVDSGATTHICANKNVFTSYKSIGKGEECVTLSDSRTVVVLGKGKVNLKLTSGKILSLSKGFYSNGLFVLDVSKVMNQNVSHAYLVDSVDLWHEAKSTKKPCKPIDFRETGLLGLIHSDLGDLKSTMTRGDEAENKFKIYKAEVENKLNVKIKRLRTDRGGEYDSNSLSDFCEQNGIVHEVTPPYSPESNGIAERKNRTLKEMMNAMLLSSGAPPNLWGEAILSACHIQNRIIFKKTDKTPFELWEKRLPNLKYLKVWGCLAKVLLPEPKKRKIGSKTCDCMFIGYAGNSAAYRFLVLKSDVLEKNTIIESKNAEFFENVFPLKSKIEKSIVEPLCESNSCSNDFEREPRRSTRVRKETNLGDDFYIFLVDGDPLTYSEAISSPDGPFWKEAIDNEIHSIMSNHTWEIVDLPQGAKPIGCKWIFKKKLKPDGSVEKYKARLVAKGYTQKKGFDYFDTYSPVARMTSIRVAIALASIHNLVIHQMDVKTAFLNGDLEEEIYMDQPEGFVVPGKENKVCRLVKSLYGLKQAPKQWHEKFDKVMLLNGYKGYPNVLEGYSDANWISDSDETKSTSGFIFSLGGAVVAWKSSKQTCIARSTMEAEFIALDLAGSEAEWLRNLLA</sequence>
<evidence type="ECO:0000259" key="5">
    <source>
        <dbReference type="PROSITE" id="PS50994"/>
    </source>
</evidence>
<evidence type="ECO:0000313" key="6">
    <source>
        <dbReference type="EMBL" id="PNX71449.1"/>
    </source>
</evidence>
<evidence type="ECO:0000313" key="7">
    <source>
        <dbReference type="Proteomes" id="UP000236291"/>
    </source>
</evidence>
<dbReference type="InterPro" id="IPR001584">
    <property type="entry name" value="Integrase_cat-core"/>
</dbReference>
<dbReference type="GO" id="GO:0046872">
    <property type="term" value="F:metal ion binding"/>
    <property type="evidence" value="ECO:0007669"/>
    <property type="project" value="UniProtKB-KW"/>
</dbReference>
<dbReference type="InterPro" id="IPR043502">
    <property type="entry name" value="DNA/RNA_pol_sf"/>
</dbReference>
<dbReference type="PANTHER" id="PTHR42648">
    <property type="entry name" value="TRANSPOSASE, PUTATIVE-RELATED"/>
    <property type="match status" value="1"/>
</dbReference>
<dbReference type="GO" id="GO:0003676">
    <property type="term" value="F:nucleic acid binding"/>
    <property type="evidence" value="ECO:0007669"/>
    <property type="project" value="InterPro"/>
</dbReference>
<dbReference type="GO" id="GO:0006508">
    <property type="term" value="P:proteolysis"/>
    <property type="evidence" value="ECO:0007669"/>
    <property type="project" value="UniProtKB-KW"/>
</dbReference>
<evidence type="ECO:0000256" key="3">
    <source>
        <dbReference type="ARBA" id="ARBA00022750"/>
    </source>
</evidence>
<gene>
    <name evidence="6" type="ORF">L195_g027329</name>
</gene>
<reference evidence="6 7" key="2">
    <citation type="journal article" date="2017" name="Front. Plant Sci.">
        <title>Gene Classification and Mining of Molecular Markers Useful in Red Clover (Trifolium pratense) Breeding.</title>
        <authorList>
            <person name="Istvanek J."/>
            <person name="Dluhosova J."/>
            <person name="Dluhos P."/>
            <person name="Patkova L."/>
            <person name="Nedelnik J."/>
            <person name="Repkova J."/>
        </authorList>
    </citation>
    <scope>NUCLEOTIDE SEQUENCE [LARGE SCALE GENOMIC DNA]</scope>
    <source>
        <strain evidence="7">cv. Tatra</strain>
        <tissue evidence="6">Young leaves</tissue>
    </source>
</reference>
<proteinExistence type="predicted"/>
<dbReference type="InterPro" id="IPR013103">
    <property type="entry name" value="RVT_2"/>
</dbReference>
<dbReference type="Pfam" id="PF25597">
    <property type="entry name" value="SH3_retrovirus"/>
    <property type="match status" value="1"/>
</dbReference>
<dbReference type="Pfam" id="PF22936">
    <property type="entry name" value="Pol_BBD"/>
    <property type="match status" value="1"/>
</dbReference>
<comment type="caution">
    <text evidence="6">The sequence shown here is derived from an EMBL/GenBank/DDBJ whole genome shotgun (WGS) entry which is preliminary data.</text>
</comment>
<accession>A0A2K3KYW3</accession>
<evidence type="ECO:0000256" key="4">
    <source>
        <dbReference type="ARBA" id="ARBA00022801"/>
    </source>
</evidence>
<dbReference type="STRING" id="57577.A0A2K3KYW3"/>
<dbReference type="InterPro" id="IPR036397">
    <property type="entry name" value="RNaseH_sf"/>
</dbReference>
<dbReference type="PANTHER" id="PTHR42648:SF20">
    <property type="entry name" value="RNA-DIRECTED DNA POLYMERASE"/>
    <property type="match status" value="1"/>
</dbReference>
<dbReference type="EMBL" id="ASHM01023333">
    <property type="protein sequence ID" value="PNX71449.1"/>
    <property type="molecule type" value="Genomic_DNA"/>
</dbReference>
<dbReference type="CDD" id="cd09272">
    <property type="entry name" value="RNase_HI_RT_Ty1"/>
    <property type="match status" value="1"/>
</dbReference>
<dbReference type="GO" id="GO:0004190">
    <property type="term" value="F:aspartic-type endopeptidase activity"/>
    <property type="evidence" value="ECO:0007669"/>
    <property type="project" value="UniProtKB-KW"/>
</dbReference>
<keyword evidence="2" id="KW-0479">Metal-binding</keyword>
<reference evidence="6 7" key="1">
    <citation type="journal article" date="2014" name="Am. J. Bot.">
        <title>Genome assembly and annotation for red clover (Trifolium pratense; Fabaceae).</title>
        <authorList>
            <person name="Istvanek J."/>
            <person name="Jaros M."/>
            <person name="Krenek A."/>
            <person name="Repkova J."/>
        </authorList>
    </citation>
    <scope>NUCLEOTIDE SEQUENCE [LARGE SCALE GENOMIC DNA]</scope>
    <source>
        <strain evidence="7">cv. Tatra</strain>
        <tissue evidence="6">Young leaves</tissue>
    </source>
</reference>
<evidence type="ECO:0000256" key="2">
    <source>
        <dbReference type="ARBA" id="ARBA00022723"/>
    </source>
</evidence>
<keyword evidence="4" id="KW-0378">Hydrolase</keyword>
<dbReference type="Gene3D" id="3.30.420.10">
    <property type="entry name" value="Ribonuclease H-like superfamily/Ribonuclease H"/>
    <property type="match status" value="1"/>
</dbReference>
<dbReference type="ExpressionAtlas" id="A0A2K3KYW3">
    <property type="expression patterns" value="baseline"/>
</dbReference>